<dbReference type="RefSeq" id="WP_213308222.1">
    <property type="nucleotide sequence ID" value="NZ_JAGYVZ010000063.1"/>
</dbReference>
<name>A0ABS5PJ36_9FLAO</name>
<sequence length="55" mass="6109">MVELVDTIFANFNDVLSLKKEIYGVDKLDQESHTVTHPDGSCSITIGHNITISFD</sequence>
<protein>
    <submittedName>
        <fullName evidence="1">Uncharacterized protein</fullName>
    </submittedName>
</protein>
<accession>A0ABS5PJ36</accession>
<evidence type="ECO:0000313" key="2">
    <source>
        <dbReference type="Proteomes" id="UP000722625"/>
    </source>
</evidence>
<dbReference type="Proteomes" id="UP000722625">
    <property type="component" value="Unassembled WGS sequence"/>
</dbReference>
<keyword evidence="2" id="KW-1185">Reference proteome</keyword>
<organism evidence="1 2">
    <name type="scientific">Flavobacterium psychroterrae</name>
    <dbReference type="NCBI Taxonomy" id="2133767"/>
    <lineage>
        <taxon>Bacteria</taxon>
        <taxon>Pseudomonadati</taxon>
        <taxon>Bacteroidota</taxon>
        <taxon>Flavobacteriia</taxon>
        <taxon>Flavobacteriales</taxon>
        <taxon>Flavobacteriaceae</taxon>
        <taxon>Flavobacterium</taxon>
    </lineage>
</organism>
<proteinExistence type="predicted"/>
<dbReference type="EMBL" id="JAGYVZ010000063">
    <property type="protein sequence ID" value="MBS7234247.1"/>
    <property type="molecule type" value="Genomic_DNA"/>
</dbReference>
<comment type="caution">
    <text evidence="1">The sequence shown here is derived from an EMBL/GenBank/DDBJ whole genome shotgun (WGS) entry which is preliminary data.</text>
</comment>
<reference evidence="1 2" key="1">
    <citation type="journal article" date="2018" name="Int. J. Syst. Evol. Microbiol.">
        <title>Flavobacterium chryseum sp. nov. and Flavobacterium psychroterrae sp. nov., novel environmental bacteria isolated from Antarctica.</title>
        <authorList>
            <person name="Kralova S."/>
            <person name="Svec P."/>
            <person name="Busse H.J."/>
            <person name="Stankova E."/>
            <person name="Vaczi P."/>
            <person name="Sedlacek I."/>
        </authorList>
    </citation>
    <scope>NUCLEOTIDE SEQUENCE [LARGE SCALE GENOMIC DNA]</scope>
    <source>
        <strain evidence="1 2">CCM 8827</strain>
    </source>
</reference>
<evidence type="ECO:0000313" key="1">
    <source>
        <dbReference type="EMBL" id="MBS7234247.1"/>
    </source>
</evidence>
<gene>
    <name evidence="1" type="ORF">KHA90_24940</name>
</gene>